<reference evidence="1 2" key="1">
    <citation type="submission" date="2021-06" db="EMBL/GenBank/DDBJ databases">
        <title>Gemonas diversity in paddy soil.</title>
        <authorList>
            <person name="Liu G."/>
        </authorList>
    </citation>
    <scope>NUCLEOTIDE SEQUENCE [LARGE SCALE GENOMIC DNA]</scope>
    <source>
        <strain evidence="1 2">RG10</strain>
    </source>
</reference>
<protein>
    <recommendedName>
        <fullName evidence="3">Cytochrome c maturation protein CcmE</fullName>
    </recommendedName>
</protein>
<evidence type="ECO:0000313" key="1">
    <source>
        <dbReference type="EMBL" id="QWV91807.1"/>
    </source>
</evidence>
<evidence type="ECO:0000313" key="2">
    <source>
        <dbReference type="Proteomes" id="UP000683557"/>
    </source>
</evidence>
<name>A0ABX8J4E8_9BACT</name>
<organism evidence="1 2">
    <name type="scientific">Geomonas oryzisoli</name>
    <dbReference type="NCBI Taxonomy" id="2847992"/>
    <lineage>
        <taxon>Bacteria</taxon>
        <taxon>Pseudomonadati</taxon>
        <taxon>Thermodesulfobacteriota</taxon>
        <taxon>Desulfuromonadia</taxon>
        <taxon>Geobacterales</taxon>
        <taxon>Geobacteraceae</taxon>
        <taxon>Geomonas</taxon>
    </lineage>
</organism>
<sequence length="127" mass="13627">MNKAVIIAVALVLGVALALTVSKVGQVKTVTVGEIGNNPQIFTETITLAGVMAGFSQYDKAVIGVMDLKEALCKNGCEKVYIPVKYPAQPPKVGDEIRATGRFTKYEKGYMFIADKLSVVKHHNLGS</sequence>
<accession>A0ABX8J4E8</accession>
<dbReference type="EMBL" id="CP076723">
    <property type="protein sequence ID" value="QWV91807.1"/>
    <property type="molecule type" value="Genomic_DNA"/>
</dbReference>
<keyword evidence="2" id="KW-1185">Reference proteome</keyword>
<evidence type="ECO:0008006" key="3">
    <source>
        <dbReference type="Google" id="ProtNLM"/>
    </source>
</evidence>
<gene>
    <name evidence="1" type="ORF">KP004_11240</name>
</gene>
<proteinExistence type="predicted"/>
<dbReference type="Proteomes" id="UP000683557">
    <property type="component" value="Chromosome"/>
</dbReference>
<dbReference type="RefSeq" id="WP_216798638.1">
    <property type="nucleotide sequence ID" value="NZ_CP076723.1"/>
</dbReference>